<comment type="caution">
    <text evidence="1">The sequence shown here is derived from an EMBL/GenBank/DDBJ whole genome shotgun (WGS) entry which is preliminary data.</text>
</comment>
<accession>A0ABD3H5W6</accession>
<evidence type="ECO:0000313" key="1">
    <source>
        <dbReference type="EMBL" id="KAL3685700.1"/>
    </source>
</evidence>
<name>A0ABD3H5W6_9MARC</name>
<dbReference type="Proteomes" id="UP001633002">
    <property type="component" value="Unassembled WGS sequence"/>
</dbReference>
<keyword evidence="2" id="KW-1185">Reference proteome</keyword>
<proteinExistence type="predicted"/>
<sequence>MQGGSNVQGVPLPSTPFKLINGLSGKPVSASDFENVSRGRPLPSKGMPCKTLAGFFQLQPVGLWSPAYRILNLQTSQALSQGNSRESTYSKVIMQPINENARETRDVWEIIPSNFFPYGSYLVQNANTGWQLAWDSSPNSRLMIVDPRFHLEKEFNEDHKRRIWMFSVIEEGFPTLGIPPTQTLFKLKNVGTGEFIRADSRSSCIVPYKRKMERMDLQFRLVAPRERLVLYPSSYLIESVSSSKFLCVRTWTKGDKRDEVLVKFETLNEGDIRQHWTIVASERSSEEGSYVVTNCGTDAGLRYEVDRGIADTVPGMEFTQDSSKQMTEASAVETITTSTMEFNGCTHHSWIASP</sequence>
<dbReference type="EMBL" id="JBJQOH010000006">
    <property type="protein sequence ID" value="KAL3685700.1"/>
    <property type="molecule type" value="Genomic_DNA"/>
</dbReference>
<protein>
    <submittedName>
        <fullName evidence="1">Uncharacterized protein</fullName>
    </submittedName>
</protein>
<evidence type="ECO:0000313" key="2">
    <source>
        <dbReference type="Proteomes" id="UP001633002"/>
    </source>
</evidence>
<reference evidence="1 2" key="1">
    <citation type="submission" date="2024-09" db="EMBL/GenBank/DDBJ databases">
        <title>Chromosome-scale assembly of Riccia sorocarpa.</title>
        <authorList>
            <person name="Paukszto L."/>
        </authorList>
    </citation>
    <scope>NUCLEOTIDE SEQUENCE [LARGE SCALE GENOMIC DNA]</scope>
    <source>
        <strain evidence="1">LP-2024</strain>
        <tissue evidence="1">Aerial parts of the thallus</tissue>
    </source>
</reference>
<dbReference type="AlphaFoldDB" id="A0ABD3H5W6"/>
<gene>
    <name evidence="1" type="ORF">R1sor_003722</name>
</gene>
<organism evidence="1 2">
    <name type="scientific">Riccia sorocarpa</name>
    <dbReference type="NCBI Taxonomy" id="122646"/>
    <lineage>
        <taxon>Eukaryota</taxon>
        <taxon>Viridiplantae</taxon>
        <taxon>Streptophyta</taxon>
        <taxon>Embryophyta</taxon>
        <taxon>Marchantiophyta</taxon>
        <taxon>Marchantiopsida</taxon>
        <taxon>Marchantiidae</taxon>
        <taxon>Marchantiales</taxon>
        <taxon>Ricciaceae</taxon>
        <taxon>Riccia</taxon>
    </lineage>
</organism>